<proteinExistence type="predicted"/>
<name>A0ABT5VWJ3_9BACT</name>
<dbReference type="PANTHER" id="PTHR43409:SF4">
    <property type="entry name" value="RADICAL SAM SUPERFAMILY PROTEIN"/>
    <property type="match status" value="1"/>
</dbReference>
<dbReference type="InterPro" id="IPR007197">
    <property type="entry name" value="rSAM"/>
</dbReference>
<dbReference type="EMBL" id="JAKJSC010000006">
    <property type="protein sequence ID" value="MDE5419793.1"/>
    <property type="molecule type" value="Genomic_DNA"/>
</dbReference>
<comment type="cofactor">
    <cofactor evidence="1">
        <name>[4Fe-4S] cluster</name>
        <dbReference type="ChEBI" id="CHEBI:49883"/>
    </cofactor>
</comment>
<dbReference type="Pfam" id="PF04055">
    <property type="entry name" value="Radical_SAM"/>
    <property type="match status" value="1"/>
</dbReference>
<dbReference type="Proteomes" id="UP001528920">
    <property type="component" value="Unassembled WGS sequence"/>
</dbReference>
<dbReference type="CDD" id="cd01335">
    <property type="entry name" value="Radical_SAM"/>
    <property type="match status" value="1"/>
</dbReference>
<keyword evidence="8" id="KW-1185">Reference proteome</keyword>
<evidence type="ECO:0000256" key="3">
    <source>
        <dbReference type="ARBA" id="ARBA00022723"/>
    </source>
</evidence>
<dbReference type="SUPFAM" id="SSF102114">
    <property type="entry name" value="Radical SAM enzymes"/>
    <property type="match status" value="1"/>
</dbReference>
<dbReference type="PANTHER" id="PTHR43409">
    <property type="entry name" value="ANAEROBIC MAGNESIUM-PROTOPORPHYRIN IX MONOMETHYL ESTER CYCLASE-RELATED"/>
    <property type="match status" value="1"/>
</dbReference>
<keyword evidence="5" id="KW-0411">Iron-sulfur</keyword>
<dbReference type="RefSeq" id="WP_275111125.1">
    <property type="nucleotide sequence ID" value="NZ_JAKJSC010000006.1"/>
</dbReference>
<evidence type="ECO:0000256" key="1">
    <source>
        <dbReference type="ARBA" id="ARBA00001966"/>
    </source>
</evidence>
<keyword evidence="3" id="KW-0479">Metal-binding</keyword>
<evidence type="ECO:0000256" key="2">
    <source>
        <dbReference type="ARBA" id="ARBA00022691"/>
    </source>
</evidence>
<dbReference type="Gene3D" id="3.20.20.70">
    <property type="entry name" value="Aldolase class I"/>
    <property type="match status" value="1"/>
</dbReference>
<dbReference type="SFLD" id="SFLDS00029">
    <property type="entry name" value="Radical_SAM"/>
    <property type="match status" value="1"/>
</dbReference>
<dbReference type="InterPro" id="IPR058240">
    <property type="entry name" value="rSAM_sf"/>
</dbReference>
<dbReference type="InterPro" id="IPR013785">
    <property type="entry name" value="Aldolase_TIM"/>
</dbReference>
<evidence type="ECO:0000256" key="4">
    <source>
        <dbReference type="ARBA" id="ARBA00023004"/>
    </source>
</evidence>
<reference evidence="7 8" key="1">
    <citation type="submission" date="2022-01" db="EMBL/GenBank/DDBJ databases">
        <title>Labilibaculum sp. nov, a marine bacterium isolated from Antarctica.</title>
        <authorList>
            <person name="Dai W."/>
        </authorList>
    </citation>
    <scope>NUCLEOTIDE SEQUENCE [LARGE SCALE GENOMIC DNA]</scope>
    <source>
        <strain evidence="7 8">DW002</strain>
    </source>
</reference>
<dbReference type="PROSITE" id="PS51918">
    <property type="entry name" value="RADICAL_SAM"/>
    <property type="match status" value="1"/>
</dbReference>
<dbReference type="InterPro" id="IPR051198">
    <property type="entry name" value="BchE-like"/>
</dbReference>
<dbReference type="InterPro" id="IPR006638">
    <property type="entry name" value="Elp3/MiaA/NifB-like_rSAM"/>
</dbReference>
<evidence type="ECO:0000256" key="5">
    <source>
        <dbReference type="ARBA" id="ARBA00023014"/>
    </source>
</evidence>
<evidence type="ECO:0000313" key="7">
    <source>
        <dbReference type="EMBL" id="MDE5419793.1"/>
    </source>
</evidence>
<accession>A0ABT5VWJ3</accession>
<evidence type="ECO:0000313" key="8">
    <source>
        <dbReference type="Proteomes" id="UP001528920"/>
    </source>
</evidence>
<organism evidence="7 8">
    <name type="scientific">Paralabilibaculum antarcticum</name>
    <dbReference type="NCBI Taxonomy" id="2912572"/>
    <lineage>
        <taxon>Bacteria</taxon>
        <taxon>Pseudomonadati</taxon>
        <taxon>Bacteroidota</taxon>
        <taxon>Bacteroidia</taxon>
        <taxon>Marinilabiliales</taxon>
        <taxon>Marinifilaceae</taxon>
        <taxon>Paralabilibaculum</taxon>
    </lineage>
</organism>
<gene>
    <name evidence="7" type="ORF">L3049_17520</name>
</gene>
<protein>
    <submittedName>
        <fullName evidence="7">Radical SAM protein</fullName>
    </submittedName>
</protein>
<keyword evidence="2" id="KW-0949">S-adenosyl-L-methionine</keyword>
<feature type="domain" description="Radical SAM core" evidence="6">
    <location>
        <begin position="9"/>
        <end position="241"/>
    </location>
</feature>
<keyword evidence="4" id="KW-0408">Iron</keyword>
<comment type="caution">
    <text evidence="7">The sequence shown here is derived from an EMBL/GenBank/DDBJ whole genome shotgun (WGS) entry which is preliminary data.</text>
</comment>
<evidence type="ECO:0000259" key="6">
    <source>
        <dbReference type="PROSITE" id="PS51918"/>
    </source>
</evidence>
<dbReference type="SMART" id="SM00729">
    <property type="entry name" value="Elp3"/>
    <property type="match status" value="1"/>
</dbReference>
<dbReference type="SFLD" id="SFLDG01095">
    <property type="entry name" value="Uncharacterised_Radical_SAM_Su"/>
    <property type="match status" value="1"/>
</dbReference>
<sequence>MRYEGKIFRPPPEADSFLLQCTIGCSHNECTFCGMYKDRKYRVRSLPEIIGDIKMAKVTMGRRLLKVFLCDGDAISLDTEILLEILFELYKAFPYLRQVSTYVGPQSTLSKSVDELKQLREAGLTTTYLGVESGDDQVLKDVRKGSSSLEILQAGQNIVESGMNLTAMIMLGLGGKGSKSHILATAEIINRMKPHHLGILTTVPVAKTSLARQVEKGEFKLQDAYETLEEMKILLENITLDNLGIDGTHKSNFLPLMGYMKNDKLKLIDEIEFALINKERALVGVPYLGQF</sequence>
<dbReference type="SFLD" id="SFLDG01082">
    <property type="entry name" value="B12-binding_domain_containing"/>
    <property type="match status" value="1"/>
</dbReference>